<dbReference type="Gene3D" id="1.20.900.10">
    <property type="entry name" value="Dbl homology (DH) domain"/>
    <property type="match status" value="1"/>
</dbReference>
<dbReference type="OrthoDB" id="10256089at2759"/>
<name>A0A068X383_ECHGR</name>
<evidence type="ECO:0000313" key="4">
    <source>
        <dbReference type="Proteomes" id="UP000492820"/>
    </source>
</evidence>
<reference evidence="3" key="2">
    <citation type="submission" date="2014-06" db="EMBL/GenBank/DDBJ databases">
        <authorList>
            <person name="Aslett M."/>
        </authorList>
    </citation>
    <scope>NUCLEOTIDE SEQUENCE</scope>
</reference>
<dbReference type="Proteomes" id="UP000492820">
    <property type="component" value="Unassembled WGS sequence"/>
</dbReference>
<protein>
    <submittedName>
        <fullName evidence="3 5">RhoGEF domain containing protein</fullName>
    </submittedName>
</protein>
<dbReference type="GO" id="GO:0005085">
    <property type="term" value="F:guanyl-nucleotide exchange factor activity"/>
    <property type="evidence" value="ECO:0007669"/>
    <property type="project" value="InterPro"/>
</dbReference>
<dbReference type="Pfam" id="PF00621">
    <property type="entry name" value="RhoGEF"/>
    <property type="match status" value="1"/>
</dbReference>
<gene>
    <name evidence="5" type="primary">EGR_05202</name>
    <name evidence="3" type="ORF">EgrG_000333400</name>
</gene>
<evidence type="ECO:0000259" key="2">
    <source>
        <dbReference type="PROSITE" id="PS50010"/>
    </source>
</evidence>
<reference evidence="5" key="3">
    <citation type="submission" date="2020-10" db="UniProtKB">
        <authorList>
            <consortium name="WormBaseParasite"/>
        </authorList>
    </citation>
    <scope>IDENTIFICATION</scope>
</reference>
<dbReference type="SUPFAM" id="SSF48065">
    <property type="entry name" value="DBL homology domain (DH-domain)"/>
    <property type="match status" value="1"/>
</dbReference>
<dbReference type="WBParaSite" id="EgrG_000333400">
    <property type="protein sequence ID" value="EgrG_000333400"/>
    <property type="gene ID" value="EgrG_000333400"/>
</dbReference>
<dbReference type="EMBL" id="LK028606">
    <property type="protein sequence ID" value="CDS24451.1"/>
    <property type="molecule type" value="Genomic_DNA"/>
</dbReference>
<dbReference type="AlphaFoldDB" id="A0A068X383"/>
<evidence type="ECO:0000313" key="5">
    <source>
        <dbReference type="WBParaSite" id="EgrG_000333400"/>
    </source>
</evidence>
<sequence length="585" mass="66719">MQVGHEASRSDLLFPNMDFVNHKSSPPPLPPKYASRRQQPPPTPRRQAFQGNGFRVGPAGFSDSCSNYKMDETMENQRTNAVRELIENEKLFKKQMTLVSDIMTKNRVPVSITPADLAAVKLNLDDYIYTSAQMIRAYENAVAEAPNGKLAYACVCKHLVPTLPAFRNVMVAYIKDYDPEILQHRPHLVEYFDKAGELLHRLEGQMVILSDRLLKPFQRPFHITCILHRLDKYTPELHPDSAYVKQAKIAIQKACDDAEAAKRADGDYKQYDDFPQLTVDVSAGNSAAGGAFENSRMTNYRKKGKKLSLLIEDLSKWIKLNSEDLKSFIENRRLLIKAVRELLQSLDSAVGSSLPLNFHASSVQHQIRIFDPTMFNRASEEVLDRLKLLTAPLKKMKPSLKKLKSRANDIAKTQRNRTANPATIDAYRRDEKKAMALSEAILGKTEKAIKALFLHYLSHVQRLFNYAAIKENGLDERYTKALVRLREADLKSQVEVIIAIWERQSKVAQGSNPRPNTKDAPTPAHCKARIVYHYSDHQTPPNLQVNDVVYVFRWTDAVRNPEWAEVSDRTGRRFFYPSSRLERLS</sequence>
<evidence type="ECO:0000313" key="3">
    <source>
        <dbReference type="EMBL" id="CDS24451.1"/>
    </source>
</evidence>
<dbReference type="PROSITE" id="PS50010">
    <property type="entry name" value="DH_2"/>
    <property type="match status" value="1"/>
</dbReference>
<feature type="region of interest" description="Disordered" evidence="1">
    <location>
        <begin position="1"/>
        <end position="59"/>
    </location>
</feature>
<dbReference type="InterPro" id="IPR035899">
    <property type="entry name" value="DBL_dom_sf"/>
</dbReference>
<proteinExistence type="predicted"/>
<reference evidence="3 4" key="1">
    <citation type="journal article" date="2013" name="Nature">
        <title>The genomes of four tapeworm species reveal adaptations to parasitism.</title>
        <authorList>
            <person name="Tsai I.J."/>
            <person name="Zarowiecki M."/>
            <person name="Holroyd N."/>
            <person name="Garciarrubio A."/>
            <person name="Sanchez-Flores A."/>
            <person name="Brooks K.L."/>
            <person name="Tracey A."/>
            <person name="Bobes R.J."/>
            <person name="Fragoso G."/>
            <person name="Sciutto E."/>
            <person name="Aslett M."/>
            <person name="Beasley H."/>
            <person name="Bennett H.M."/>
            <person name="Cai J."/>
            <person name="Camicia F."/>
            <person name="Clark R."/>
            <person name="Cucher M."/>
            <person name="De Silva N."/>
            <person name="Day T.A."/>
            <person name="Deplazes P."/>
            <person name="Estrada K."/>
            <person name="Fernandez C."/>
            <person name="Holland P.W."/>
            <person name="Hou J."/>
            <person name="Hu S."/>
            <person name="Huckvale T."/>
            <person name="Hung S.S."/>
            <person name="Kamenetzky L."/>
            <person name="Keane J.A."/>
            <person name="Kiss F."/>
            <person name="Koziol U."/>
            <person name="Lambert O."/>
            <person name="Liu K."/>
            <person name="Luo X."/>
            <person name="Luo Y."/>
            <person name="Macchiaroli N."/>
            <person name="Nichol S."/>
            <person name="Paps J."/>
            <person name="Parkinson J."/>
            <person name="Pouchkina-Stantcheva N."/>
            <person name="Riddiford N."/>
            <person name="Rosenzvit M."/>
            <person name="Salinas G."/>
            <person name="Wasmuth J.D."/>
            <person name="Zamanian M."/>
            <person name="Zheng Y."/>
            <person name="Cai X."/>
            <person name="Soberon X."/>
            <person name="Olson P.D."/>
            <person name="Laclette J.P."/>
            <person name="Brehm K."/>
            <person name="Berriman M."/>
            <person name="Garciarrubio A."/>
            <person name="Bobes R.J."/>
            <person name="Fragoso G."/>
            <person name="Sanchez-Flores A."/>
            <person name="Estrada K."/>
            <person name="Cevallos M.A."/>
            <person name="Morett E."/>
            <person name="Gonzalez V."/>
            <person name="Portillo T."/>
            <person name="Ochoa-Leyva A."/>
            <person name="Jose M.V."/>
            <person name="Sciutto E."/>
            <person name="Landa A."/>
            <person name="Jimenez L."/>
            <person name="Valdes V."/>
            <person name="Carrero J.C."/>
            <person name="Larralde C."/>
            <person name="Morales-Montor J."/>
            <person name="Limon-Lason J."/>
            <person name="Soberon X."/>
            <person name="Laclette J.P."/>
        </authorList>
    </citation>
    <scope>NUCLEOTIDE SEQUENCE [LARGE SCALE GENOMIC DNA]</scope>
</reference>
<dbReference type="InterPro" id="IPR000219">
    <property type="entry name" value="DH_dom"/>
</dbReference>
<feature type="domain" description="DH" evidence="2">
    <location>
        <begin position="77"/>
        <end position="261"/>
    </location>
</feature>
<accession>A0A068X383</accession>
<evidence type="ECO:0000256" key="1">
    <source>
        <dbReference type="SAM" id="MobiDB-lite"/>
    </source>
</evidence>
<organism evidence="3">
    <name type="scientific">Echinococcus granulosus</name>
    <name type="common">Hydatid tapeworm</name>
    <dbReference type="NCBI Taxonomy" id="6210"/>
    <lineage>
        <taxon>Eukaryota</taxon>
        <taxon>Metazoa</taxon>
        <taxon>Spiralia</taxon>
        <taxon>Lophotrochozoa</taxon>
        <taxon>Platyhelminthes</taxon>
        <taxon>Cestoda</taxon>
        <taxon>Eucestoda</taxon>
        <taxon>Cyclophyllidea</taxon>
        <taxon>Taeniidae</taxon>
        <taxon>Echinococcus</taxon>
        <taxon>Echinococcus granulosus group</taxon>
    </lineage>
</organism>